<keyword evidence="6" id="KW-1185">Reference proteome</keyword>
<feature type="region of interest" description="Disordered" evidence="2">
    <location>
        <begin position="266"/>
        <end position="295"/>
    </location>
</feature>
<keyword evidence="1" id="KW-0862">Zinc</keyword>
<feature type="region of interest" description="Disordered" evidence="2">
    <location>
        <begin position="181"/>
        <end position="207"/>
    </location>
</feature>
<dbReference type="Proteomes" id="UP001295423">
    <property type="component" value="Unassembled WGS sequence"/>
</dbReference>
<evidence type="ECO:0000259" key="4">
    <source>
        <dbReference type="PROSITE" id="PS50089"/>
    </source>
</evidence>
<evidence type="ECO:0000256" key="1">
    <source>
        <dbReference type="PROSITE-ProRule" id="PRU00175"/>
    </source>
</evidence>
<protein>
    <recommendedName>
        <fullName evidence="4">RING-type domain-containing protein</fullName>
    </recommendedName>
</protein>
<dbReference type="AlphaFoldDB" id="A0AAD2FUS1"/>
<keyword evidence="3" id="KW-0472">Membrane</keyword>
<name>A0AAD2FUS1_9STRA</name>
<evidence type="ECO:0000313" key="5">
    <source>
        <dbReference type="EMBL" id="CAJ1953910.1"/>
    </source>
</evidence>
<feature type="compositionally biased region" description="Low complexity" evidence="2">
    <location>
        <begin position="646"/>
        <end position="657"/>
    </location>
</feature>
<feature type="compositionally biased region" description="Basic residues" evidence="2">
    <location>
        <begin position="621"/>
        <end position="630"/>
    </location>
</feature>
<dbReference type="InterPro" id="IPR013083">
    <property type="entry name" value="Znf_RING/FYVE/PHD"/>
</dbReference>
<sequence>MPNIEDSSSSMEDEHLIVEASPHHEQGGNNSAPLVLLRRQQQEQRWRYHLSRSGSATRFHRIFIRPLLVFLIGFWYLQRRSIVGRKDQRHQQRPELEKESSYWRKPSLSPSSSSSSSASNLDFHIGNEHSFDSTSSSESISSSHTVSNSSPDLLVSSSSHMNKQAFHEPYFPLYASVLQASSEDSPDADDPESFGWEPSLYPNPRENPQQCGISYLLQDEHFIHPNDTDNTLQLCDPDWVLGGIYLEEIGAAMNNFVETYSSLPLPDTDNMGDTPPPIDRAKNESPVNESLASPNLEDTSIGEASVPFVELGIATVRKMEISAVLEQDVYYSSEDEDDMVSDAAQVFARYLHDRWWQGNPNGEYGILIFLSIEDQVCFISTGNAIAKVLPWWRLEHTVSIMKPDLRHRDFGHALLTAIHDLSDMLAEGPPTLADRFHDFMTRFGIVIAFAVFTFFFGALGELRDRRKRWAHTESRSKMSQVEREKARLLQREFKTRSCPICLENFDGGTDSEGNLYQLSIDDEKHREEDVDSEDRGSCCRSCCTPKSIKEARSPDKEQAPINSGLRRVDSYGIPLLGPDHRNVKMLRCGHIFCESCWKQWVHSGQGNPSVCPVCRQDVGKSSKHRRRRRQQQLQHQQQEEEEARSQEQQLEEAANAASPTLPNTDTTPLMNNASTRTSGGTYDSLSSYRTLSRLDGADEETGHGDSITVNTRTTNDGQEDENGEGDQDETQSLLRNGSRRARRNWFMS</sequence>
<feature type="region of interest" description="Disordered" evidence="2">
    <location>
        <begin position="620"/>
        <end position="748"/>
    </location>
</feature>
<feature type="region of interest" description="Disordered" evidence="2">
    <location>
        <begin position="86"/>
        <end position="119"/>
    </location>
</feature>
<comment type="caution">
    <text evidence="5">The sequence shown here is derived from an EMBL/GenBank/DDBJ whole genome shotgun (WGS) entry which is preliminary data.</text>
</comment>
<keyword evidence="3" id="KW-1133">Transmembrane helix</keyword>
<dbReference type="Gene3D" id="3.10.310.50">
    <property type="match status" value="1"/>
</dbReference>
<feature type="compositionally biased region" description="Basic residues" evidence="2">
    <location>
        <begin position="737"/>
        <end position="748"/>
    </location>
</feature>
<evidence type="ECO:0000256" key="2">
    <source>
        <dbReference type="SAM" id="MobiDB-lite"/>
    </source>
</evidence>
<evidence type="ECO:0000256" key="3">
    <source>
        <dbReference type="SAM" id="Phobius"/>
    </source>
</evidence>
<feature type="transmembrane region" description="Helical" evidence="3">
    <location>
        <begin position="439"/>
        <end position="459"/>
    </location>
</feature>
<feature type="compositionally biased region" description="Basic and acidic residues" evidence="2">
    <location>
        <begin position="86"/>
        <end position="102"/>
    </location>
</feature>
<keyword evidence="3" id="KW-0812">Transmembrane</keyword>
<organism evidence="5 6">
    <name type="scientific">Cylindrotheca closterium</name>
    <dbReference type="NCBI Taxonomy" id="2856"/>
    <lineage>
        <taxon>Eukaryota</taxon>
        <taxon>Sar</taxon>
        <taxon>Stramenopiles</taxon>
        <taxon>Ochrophyta</taxon>
        <taxon>Bacillariophyta</taxon>
        <taxon>Bacillariophyceae</taxon>
        <taxon>Bacillariophycidae</taxon>
        <taxon>Bacillariales</taxon>
        <taxon>Bacillariaceae</taxon>
        <taxon>Cylindrotheca</taxon>
    </lineage>
</organism>
<dbReference type="GO" id="GO:0008270">
    <property type="term" value="F:zinc ion binding"/>
    <property type="evidence" value="ECO:0007669"/>
    <property type="project" value="UniProtKB-KW"/>
</dbReference>
<dbReference type="SUPFAM" id="SSF57850">
    <property type="entry name" value="RING/U-box"/>
    <property type="match status" value="1"/>
</dbReference>
<accession>A0AAD2FUS1</accession>
<feature type="compositionally biased region" description="Acidic residues" evidence="2">
    <location>
        <begin position="717"/>
        <end position="729"/>
    </location>
</feature>
<dbReference type="PANTHER" id="PTHR14991">
    <property type="entry name" value="RING FINGER PROTEIN 32"/>
    <property type="match status" value="1"/>
</dbReference>
<dbReference type="PANTHER" id="PTHR14991:SF0">
    <property type="entry name" value="RING FINGER PROTEIN 32"/>
    <property type="match status" value="1"/>
</dbReference>
<evidence type="ECO:0000313" key="6">
    <source>
        <dbReference type="Proteomes" id="UP001295423"/>
    </source>
</evidence>
<keyword evidence="1" id="KW-0479">Metal-binding</keyword>
<dbReference type="InterPro" id="IPR042862">
    <property type="entry name" value="RNF32"/>
</dbReference>
<dbReference type="Pfam" id="PF13920">
    <property type="entry name" value="zf-C3HC4_3"/>
    <property type="match status" value="1"/>
</dbReference>
<dbReference type="Gene3D" id="3.30.40.10">
    <property type="entry name" value="Zinc/RING finger domain, C3HC4 (zinc finger)"/>
    <property type="match status" value="1"/>
</dbReference>
<gene>
    <name evidence="5" type="ORF">CYCCA115_LOCUS14508</name>
</gene>
<keyword evidence="1" id="KW-0863">Zinc-finger</keyword>
<proteinExistence type="predicted"/>
<dbReference type="InterPro" id="IPR001841">
    <property type="entry name" value="Znf_RING"/>
</dbReference>
<feature type="compositionally biased region" description="Polar residues" evidence="2">
    <location>
        <begin position="285"/>
        <end position="295"/>
    </location>
</feature>
<feature type="compositionally biased region" description="Low complexity" evidence="2">
    <location>
        <begin position="103"/>
        <end position="119"/>
    </location>
</feature>
<reference evidence="5" key="1">
    <citation type="submission" date="2023-08" db="EMBL/GenBank/DDBJ databases">
        <authorList>
            <person name="Audoor S."/>
            <person name="Bilcke G."/>
        </authorList>
    </citation>
    <scope>NUCLEOTIDE SEQUENCE</scope>
</reference>
<dbReference type="EMBL" id="CAKOGP040001847">
    <property type="protein sequence ID" value="CAJ1953910.1"/>
    <property type="molecule type" value="Genomic_DNA"/>
</dbReference>
<dbReference type="PROSITE" id="PS50089">
    <property type="entry name" value="ZF_RING_2"/>
    <property type="match status" value="1"/>
</dbReference>
<feature type="compositionally biased region" description="Polar residues" evidence="2">
    <location>
        <begin position="658"/>
        <end position="690"/>
    </location>
</feature>
<feature type="domain" description="RING-type" evidence="4">
    <location>
        <begin position="539"/>
        <end position="615"/>
    </location>
</feature>